<gene>
    <name evidence="1" type="ORF">HMPREF9370_0419</name>
</gene>
<organism evidence="1 2">
    <name type="scientific">Neisseria wadsworthii 9715</name>
    <dbReference type="NCBI Taxonomy" id="1030841"/>
    <lineage>
        <taxon>Bacteria</taxon>
        <taxon>Pseudomonadati</taxon>
        <taxon>Pseudomonadota</taxon>
        <taxon>Betaproteobacteria</taxon>
        <taxon>Neisseriales</taxon>
        <taxon>Neisseriaceae</taxon>
        <taxon>Neisseria</taxon>
    </lineage>
</organism>
<accession>G4CMW0</accession>
<sequence length="41" mass="4461">MALDAYAHECLSEKTIASLEHHFQTGMSISSPSAIDPCRLV</sequence>
<dbReference type="GO" id="GO:0016740">
    <property type="term" value="F:transferase activity"/>
    <property type="evidence" value="ECO:0007669"/>
    <property type="project" value="UniProtKB-KW"/>
</dbReference>
<evidence type="ECO:0000313" key="2">
    <source>
        <dbReference type="Proteomes" id="UP000005336"/>
    </source>
</evidence>
<comment type="caution">
    <text evidence="1">The sequence shown here is derived from an EMBL/GenBank/DDBJ whole genome shotgun (WGS) entry which is preliminary data.</text>
</comment>
<dbReference type="EMBL" id="AGAZ01000013">
    <property type="protein sequence ID" value="EGZ51010.1"/>
    <property type="molecule type" value="Genomic_DNA"/>
</dbReference>
<name>G4CMW0_9NEIS</name>
<dbReference type="AlphaFoldDB" id="G4CMW0"/>
<evidence type="ECO:0000313" key="1">
    <source>
        <dbReference type="EMBL" id="EGZ51010.1"/>
    </source>
</evidence>
<dbReference type="PATRIC" id="fig|1030841.3.peg.420"/>
<proteinExistence type="predicted"/>
<protein>
    <submittedName>
        <fullName evidence="1">Family 9 glycosyl transferase</fullName>
    </submittedName>
</protein>
<keyword evidence="1" id="KW-0808">Transferase</keyword>
<reference evidence="1 2" key="1">
    <citation type="submission" date="2011-06" db="EMBL/GenBank/DDBJ databases">
        <authorList>
            <person name="Muzny D."/>
            <person name="Qin X."/>
            <person name="Deng J."/>
            <person name="Jiang H."/>
            <person name="Liu Y."/>
            <person name="Qu J."/>
            <person name="Song X.-Z."/>
            <person name="Zhang L."/>
            <person name="Thornton R."/>
            <person name="Coyle M."/>
            <person name="Francisco L."/>
            <person name="Jackson L."/>
            <person name="Javaid M."/>
            <person name="Korchina V."/>
            <person name="Kovar C."/>
            <person name="Mata R."/>
            <person name="Mathew T."/>
            <person name="Ngo R."/>
            <person name="Nguyen L."/>
            <person name="Nguyen N."/>
            <person name="Okwuonu G."/>
            <person name="Ongeri F."/>
            <person name="Pham C."/>
            <person name="Simmons D."/>
            <person name="Wilczek-Boney K."/>
            <person name="Hale W."/>
            <person name="Jakkamsetti A."/>
            <person name="Pham P."/>
            <person name="Ruth R."/>
            <person name="San Lucas F."/>
            <person name="Warren J."/>
            <person name="Zhang J."/>
            <person name="Zhao Z."/>
            <person name="Zhou C."/>
            <person name="Zhu D."/>
            <person name="Lee S."/>
            <person name="Bess C."/>
            <person name="Blankenburg K."/>
            <person name="Forbes L."/>
            <person name="Fu Q."/>
            <person name="Gubbala S."/>
            <person name="Hirani K."/>
            <person name="Jayaseelan J.C."/>
            <person name="Lara F."/>
            <person name="Munidasa M."/>
            <person name="Palculict T."/>
            <person name="Patil S."/>
            <person name="Pu L.-L."/>
            <person name="Saada N."/>
            <person name="Tang L."/>
            <person name="Weissenberger G."/>
            <person name="Zhu Y."/>
            <person name="Hemphill L."/>
            <person name="Shang Y."/>
            <person name="Youmans B."/>
            <person name="Ayvaz T."/>
            <person name="Ross M."/>
            <person name="Santibanez J."/>
            <person name="Aqrawi P."/>
            <person name="Gross S."/>
            <person name="Joshi V."/>
            <person name="Fowler G."/>
            <person name="Nazareth L."/>
            <person name="Reid J."/>
            <person name="Worley K."/>
            <person name="Petrosino J."/>
            <person name="Highlander S."/>
            <person name="Gibbs R."/>
        </authorList>
    </citation>
    <scope>NUCLEOTIDE SEQUENCE [LARGE SCALE GENOMIC DNA]</scope>
    <source>
        <strain evidence="1 2">9715</strain>
    </source>
</reference>
<dbReference type="Proteomes" id="UP000005336">
    <property type="component" value="Unassembled WGS sequence"/>
</dbReference>
<dbReference type="HOGENOM" id="CLU_3273325_0_0_4"/>
<dbReference type="STRING" id="1030841.HMPREF9370_0419"/>
<keyword evidence="2" id="KW-1185">Reference proteome</keyword>